<evidence type="ECO:0000313" key="3">
    <source>
        <dbReference type="Proteomes" id="UP001469553"/>
    </source>
</evidence>
<protein>
    <submittedName>
        <fullName evidence="2">Uncharacterized protein</fullName>
    </submittedName>
</protein>
<comment type="caution">
    <text evidence="2">The sequence shown here is derived from an EMBL/GenBank/DDBJ whole genome shotgun (WGS) entry which is preliminary data.</text>
</comment>
<dbReference type="EMBL" id="JAHRIP010041154">
    <property type="protein sequence ID" value="MEQ2296981.1"/>
    <property type="molecule type" value="Genomic_DNA"/>
</dbReference>
<reference evidence="2 3" key="1">
    <citation type="submission" date="2021-06" db="EMBL/GenBank/DDBJ databases">
        <authorList>
            <person name="Palmer J.M."/>
        </authorList>
    </citation>
    <scope>NUCLEOTIDE SEQUENCE [LARGE SCALE GENOMIC DNA]</scope>
    <source>
        <strain evidence="2 3">AS_MEX2019</strain>
        <tissue evidence="2">Muscle</tissue>
    </source>
</reference>
<feature type="compositionally biased region" description="Basic and acidic residues" evidence="1">
    <location>
        <begin position="59"/>
        <end position="70"/>
    </location>
</feature>
<accession>A0ABV0YT53</accession>
<dbReference type="Proteomes" id="UP001469553">
    <property type="component" value="Unassembled WGS sequence"/>
</dbReference>
<feature type="region of interest" description="Disordered" evidence="1">
    <location>
        <begin position="48"/>
        <end position="70"/>
    </location>
</feature>
<organism evidence="2 3">
    <name type="scientific">Ameca splendens</name>
    <dbReference type="NCBI Taxonomy" id="208324"/>
    <lineage>
        <taxon>Eukaryota</taxon>
        <taxon>Metazoa</taxon>
        <taxon>Chordata</taxon>
        <taxon>Craniata</taxon>
        <taxon>Vertebrata</taxon>
        <taxon>Euteleostomi</taxon>
        <taxon>Actinopterygii</taxon>
        <taxon>Neopterygii</taxon>
        <taxon>Teleostei</taxon>
        <taxon>Neoteleostei</taxon>
        <taxon>Acanthomorphata</taxon>
        <taxon>Ovalentaria</taxon>
        <taxon>Atherinomorphae</taxon>
        <taxon>Cyprinodontiformes</taxon>
        <taxon>Goodeidae</taxon>
        <taxon>Ameca</taxon>
    </lineage>
</organism>
<name>A0ABV0YT53_9TELE</name>
<sequence length="70" mass="8149">MIPMYSGLEFEHCCESHHTPFHVIITLDYDKGGHGGNTGKRTLRKYRKEGHQSGCTSNHFERWTQRPMDT</sequence>
<evidence type="ECO:0000256" key="1">
    <source>
        <dbReference type="SAM" id="MobiDB-lite"/>
    </source>
</evidence>
<proteinExistence type="predicted"/>
<gene>
    <name evidence="2" type="ORF">AMECASPLE_030098</name>
</gene>
<keyword evidence="3" id="KW-1185">Reference proteome</keyword>
<evidence type="ECO:0000313" key="2">
    <source>
        <dbReference type="EMBL" id="MEQ2296981.1"/>
    </source>
</evidence>